<accession>A0A6L3V4A5</accession>
<dbReference type="Pfam" id="PF09515">
    <property type="entry name" value="Thia_YuaJ"/>
    <property type="match status" value="1"/>
</dbReference>
<dbReference type="InterPro" id="IPR012651">
    <property type="entry name" value="Thia_Transptr_ThiT"/>
</dbReference>
<keyword evidence="1" id="KW-1133">Transmembrane helix</keyword>
<proteinExistence type="predicted"/>
<dbReference type="AlphaFoldDB" id="A0A6L3V4A5"/>
<dbReference type="Gene3D" id="1.10.1760.20">
    <property type="match status" value="1"/>
</dbReference>
<keyword evidence="1" id="KW-0812">Transmembrane</keyword>
<feature type="transmembrane region" description="Helical" evidence="1">
    <location>
        <begin position="29"/>
        <end position="48"/>
    </location>
</feature>
<sequence>MKKLGLLALIEAAFFAAFAIVLDLLPSIKPIPSVSISFAMVPIFILAFRWGFKVSLLSGFLWGILQIAIGDAWIVTPVQGFIEYFLAFAFIGFAGLFYNFIQKELRYGDKKKAFGWMIAAVFAGSLARYFWHFIAGMIFFGEYAPKGMSPVLFSFAANGASMLGSWALCSIVVILVLFKAPRLIIRKDDTLLITHHKAS</sequence>
<feature type="transmembrane region" description="Helical" evidence="1">
    <location>
        <begin position="55"/>
        <end position="75"/>
    </location>
</feature>
<feature type="transmembrane region" description="Helical" evidence="1">
    <location>
        <begin position="113"/>
        <end position="131"/>
    </location>
</feature>
<evidence type="ECO:0000313" key="3">
    <source>
        <dbReference type="Proteomes" id="UP000481030"/>
    </source>
</evidence>
<evidence type="ECO:0000256" key="1">
    <source>
        <dbReference type="SAM" id="Phobius"/>
    </source>
</evidence>
<name>A0A6L3V4A5_9BACI</name>
<evidence type="ECO:0000313" key="2">
    <source>
        <dbReference type="EMBL" id="KAB2333252.1"/>
    </source>
</evidence>
<keyword evidence="1" id="KW-0472">Membrane</keyword>
<dbReference type="Proteomes" id="UP000481030">
    <property type="component" value="Unassembled WGS sequence"/>
</dbReference>
<dbReference type="GO" id="GO:0005886">
    <property type="term" value="C:plasma membrane"/>
    <property type="evidence" value="ECO:0007669"/>
    <property type="project" value="InterPro"/>
</dbReference>
<gene>
    <name evidence="2" type="primary">thiT</name>
    <name evidence="2" type="ORF">F7731_15420</name>
</gene>
<feature type="transmembrane region" description="Helical" evidence="1">
    <location>
        <begin position="151"/>
        <end position="178"/>
    </location>
</feature>
<organism evidence="2 3">
    <name type="scientific">Cytobacillus depressus</name>
    <dbReference type="NCBI Taxonomy" id="1602942"/>
    <lineage>
        <taxon>Bacteria</taxon>
        <taxon>Bacillati</taxon>
        <taxon>Bacillota</taxon>
        <taxon>Bacilli</taxon>
        <taxon>Bacillales</taxon>
        <taxon>Bacillaceae</taxon>
        <taxon>Cytobacillus</taxon>
    </lineage>
</organism>
<dbReference type="RefSeq" id="WP_151535677.1">
    <property type="nucleotide sequence ID" value="NZ_WBOS01000007.1"/>
</dbReference>
<protein>
    <submittedName>
        <fullName evidence="2">Energy-coupled thiamine transporter ThiT</fullName>
    </submittedName>
</protein>
<keyword evidence="3" id="KW-1185">Reference proteome</keyword>
<dbReference type="GO" id="GO:0015234">
    <property type="term" value="F:thiamine transmembrane transporter activity"/>
    <property type="evidence" value="ECO:0007669"/>
    <property type="project" value="InterPro"/>
</dbReference>
<comment type="caution">
    <text evidence="2">The sequence shown here is derived from an EMBL/GenBank/DDBJ whole genome shotgun (WGS) entry which is preliminary data.</text>
</comment>
<feature type="transmembrane region" description="Helical" evidence="1">
    <location>
        <begin position="81"/>
        <end position="101"/>
    </location>
</feature>
<reference evidence="2 3" key="1">
    <citation type="journal article" date="2016" name="Antonie Van Leeuwenhoek">
        <title>Bacillus depressus sp. nov., isolated from soil of a sunflower field.</title>
        <authorList>
            <person name="Wei X."/>
            <person name="Xin D."/>
            <person name="Xin Y."/>
            <person name="Zhang H."/>
            <person name="Wang T."/>
            <person name="Zhang J."/>
        </authorList>
    </citation>
    <scope>NUCLEOTIDE SEQUENCE [LARGE SCALE GENOMIC DNA]</scope>
    <source>
        <strain evidence="2 3">BZ1</strain>
    </source>
</reference>
<dbReference type="OrthoDB" id="9795813at2"/>
<dbReference type="EMBL" id="WBOS01000007">
    <property type="protein sequence ID" value="KAB2333252.1"/>
    <property type="molecule type" value="Genomic_DNA"/>
</dbReference>
<dbReference type="NCBIfam" id="TIGR02357">
    <property type="entry name" value="ECF_ThiT_YuaJ"/>
    <property type="match status" value="1"/>
</dbReference>